<keyword evidence="3" id="KW-1185">Reference proteome</keyword>
<comment type="caution">
    <text evidence="1">The sequence shown here is derived from an EMBL/GenBank/DDBJ whole genome shotgun (WGS) entry which is preliminary data.</text>
</comment>
<dbReference type="Proteomes" id="UP000765891">
    <property type="component" value="Unassembled WGS sequence"/>
</dbReference>
<dbReference type="EMBL" id="JAGGKO010000003">
    <property type="protein sequence ID" value="MBP1955066.1"/>
    <property type="molecule type" value="Genomic_DNA"/>
</dbReference>
<evidence type="ECO:0000313" key="3">
    <source>
        <dbReference type="Proteomes" id="UP000614609"/>
    </source>
</evidence>
<reference evidence="1" key="1">
    <citation type="journal article" date="2014" name="Int. J. Syst. Evol. Microbiol.">
        <title>Complete genome sequence of Corynebacterium casei LMG S-19264T (=DSM 44701T), isolated from a smear-ripened cheese.</title>
        <authorList>
            <consortium name="US DOE Joint Genome Institute (JGI-PGF)"/>
            <person name="Walter F."/>
            <person name="Albersmeier A."/>
            <person name="Kalinowski J."/>
            <person name="Ruckert C."/>
        </authorList>
    </citation>
    <scope>NUCLEOTIDE SEQUENCE</scope>
    <source>
        <strain evidence="1">JCM 16108</strain>
    </source>
</reference>
<evidence type="ECO:0000313" key="1">
    <source>
        <dbReference type="EMBL" id="GGM69232.1"/>
    </source>
</evidence>
<dbReference type="OrthoDB" id="285635at2157"/>
<dbReference type="Proteomes" id="UP000614609">
    <property type="component" value="Unassembled WGS sequence"/>
</dbReference>
<dbReference type="AlphaFoldDB" id="A0A830G0L0"/>
<name>A0A830G0L0_9EURY</name>
<dbReference type="RefSeq" id="WP_188872352.1">
    <property type="nucleotide sequence ID" value="NZ_BMOO01000004.1"/>
</dbReference>
<dbReference type="EMBL" id="BMOO01000004">
    <property type="protein sequence ID" value="GGM69232.1"/>
    <property type="molecule type" value="Genomic_DNA"/>
</dbReference>
<organism evidence="1 3">
    <name type="scientific">Halarchaeum rubridurum</name>
    <dbReference type="NCBI Taxonomy" id="489911"/>
    <lineage>
        <taxon>Archaea</taxon>
        <taxon>Methanobacteriati</taxon>
        <taxon>Methanobacteriota</taxon>
        <taxon>Stenosarchaea group</taxon>
        <taxon>Halobacteria</taxon>
        <taxon>Halobacteriales</taxon>
        <taxon>Halobacteriaceae</taxon>
    </lineage>
</organism>
<dbReference type="InterPro" id="IPR036388">
    <property type="entry name" value="WH-like_DNA-bd_sf"/>
</dbReference>
<dbReference type="Gene3D" id="1.10.10.10">
    <property type="entry name" value="Winged helix-like DNA-binding domain superfamily/Winged helix DNA-binding domain"/>
    <property type="match status" value="1"/>
</dbReference>
<sequence>MRHRAEWQNLLDDRILEIASDAAESGEEPINARDINDRLPQKDYNLDYIRRRCGKLTDAGLLQRVHPDNALWAITDRGQAYLSEEYDVAAGMYIDEMNGNGENDISADERV</sequence>
<accession>A0A830G0L0</accession>
<reference evidence="1" key="2">
    <citation type="submission" date="2020-09" db="EMBL/GenBank/DDBJ databases">
        <authorList>
            <person name="Sun Q."/>
            <person name="Ohkuma M."/>
        </authorList>
    </citation>
    <scope>NUCLEOTIDE SEQUENCE</scope>
    <source>
        <strain evidence="1">JCM 16108</strain>
    </source>
</reference>
<gene>
    <name evidence="1" type="ORF">GCM10009017_19280</name>
    <name evidence="2" type="ORF">J2752_001978</name>
</gene>
<evidence type="ECO:0000313" key="2">
    <source>
        <dbReference type="EMBL" id="MBP1955066.1"/>
    </source>
</evidence>
<proteinExistence type="predicted"/>
<protein>
    <submittedName>
        <fullName evidence="2">Repressor of nif and glnA expression</fullName>
    </submittedName>
</protein>
<reference evidence="2" key="3">
    <citation type="submission" date="2021-03" db="EMBL/GenBank/DDBJ databases">
        <title>Genomic Encyclopedia of Type Strains, Phase IV (KMG-IV): sequencing the most valuable type-strain genomes for metagenomic binning, comparative biology and taxonomic classification.</title>
        <authorList>
            <person name="Goeker M."/>
        </authorList>
    </citation>
    <scope>NUCLEOTIDE SEQUENCE</scope>
    <source>
        <strain evidence="2">DSM 22443</strain>
    </source>
</reference>